<dbReference type="Proteomes" id="UP000029121">
    <property type="component" value="Unassembled WGS sequence"/>
</dbReference>
<proteinExistence type="predicted"/>
<evidence type="ECO:0000256" key="1">
    <source>
        <dbReference type="ARBA" id="ARBA00004123"/>
    </source>
</evidence>
<keyword evidence="5" id="KW-0539">Nucleus</keyword>
<keyword evidence="4" id="KW-0804">Transcription</keyword>
<feature type="non-terminal residue" evidence="7">
    <location>
        <position position="1"/>
    </location>
</feature>
<evidence type="ECO:0000256" key="5">
    <source>
        <dbReference type="ARBA" id="ARBA00023242"/>
    </source>
</evidence>
<dbReference type="PROSITE" id="PS50863">
    <property type="entry name" value="B3"/>
    <property type="match status" value="1"/>
</dbReference>
<name>R0I8G9_9BRAS</name>
<dbReference type="InterPro" id="IPR050655">
    <property type="entry name" value="Plant_B3_domain"/>
</dbReference>
<dbReference type="SUPFAM" id="SSF101936">
    <property type="entry name" value="DNA-binding pseudobarrel domain"/>
    <property type="match status" value="2"/>
</dbReference>
<dbReference type="Gene3D" id="2.40.330.10">
    <property type="entry name" value="DNA-binding pseudobarrel domain"/>
    <property type="match status" value="1"/>
</dbReference>
<organism evidence="7 8">
    <name type="scientific">Capsella rubella</name>
    <dbReference type="NCBI Taxonomy" id="81985"/>
    <lineage>
        <taxon>Eukaryota</taxon>
        <taxon>Viridiplantae</taxon>
        <taxon>Streptophyta</taxon>
        <taxon>Embryophyta</taxon>
        <taxon>Tracheophyta</taxon>
        <taxon>Spermatophyta</taxon>
        <taxon>Magnoliopsida</taxon>
        <taxon>eudicotyledons</taxon>
        <taxon>Gunneridae</taxon>
        <taxon>Pentapetalae</taxon>
        <taxon>rosids</taxon>
        <taxon>malvids</taxon>
        <taxon>Brassicales</taxon>
        <taxon>Brassicaceae</taxon>
        <taxon>Camelineae</taxon>
        <taxon>Capsella</taxon>
    </lineage>
</organism>
<evidence type="ECO:0000256" key="4">
    <source>
        <dbReference type="ARBA" id="ARBA00023163"/>
    </source>
</evidence>
<protein>
    <recommendedName>
        <fullName evidence="6">TF-B3 domain-containing protein</fullName>
    </recommendedName>
</protein>
<dbReference type="GO" id="GO:0003677">
    <property type="term" value="F:DNA binding"/>
    <property type="evidence" value="ECO:0007669"/>
    <property type="project" value="UniProtKB-KW"/>
</dbReference>
<sequence length="209" mass="23375">CELCFVASLDEYGWEKFVKDNALGHSEFLTFTHKGNMCFTVNIFKQNGKEMLQPSQSRASFASSSSIKIEPEEEVMVSSSELSNRGATTAAESNGRKLKFGKKLAEESQNSKKAEKLVCAERGSAGASSSTPVKFTIIMKNSDFLEFLPIPRSVSKYYYMPKEKAMLKIHHPDGKRSWILCKEYPLAVGHTCKFTLIKPNELLLVVSKD</sequence>
<dbReference type="AlphaFoldDB" id="R0I8G9"/>
<evidence type="ECO:0000259" key="6">
    <source>
        <dbReference type="PROSITE" id="PS50863"/>
    </source>
</evidence>
<dbReference type="InterPro" id="IPR003340">
    <property type="entry name" value="B3_DNA-bd"/>
</dbReference>
<reference evidence="8" key="1">
    <citation type="journal article" date="2013" name="Nat. Genet.">
        <title>The Capsella rubella genome and the genomic consequences of rapid mating system evolution.</title>
        <authorList>
            <person name="Slotte T."/>
            <person name="Hazzouri K.M."/>
            <person name="Agren J.A."/>
            <person name="Koenig D."/>
            <person name="Maumus F."/>
            <person name="Guo Y.L."/>
            <person name="Steige K."/>
            <person name="Platts A.E."/>
            <person name="Escobar J.S."/>
            <person name="Newman L.K."/>
            <person name="Wang W."/>
            <person name="Mandakova T."/>
            <person name="Vello E."/>
            <person name="Smith L.M."/>
            <person name="Henz S.R."/>
            <person name="Steffen J."/>
            <person name="Takuno S."/>
            <person name="Brandvain Y."/>
            <person name="Coop G."/>
            <person name="Andolfatto P."/>
            <person name="Hu T.T."/>
            <person name="Blanchette M."/>
            <person name="Clark R.M."/>
            <person name="Quesneville H."/>
            <person name="Nordborg M."/>
            <person name="Gaut B.S."/>
            <person name="Lysak M.A."/>
            <person name="Jenkins J."/>
            <person name="Grimwood J."/>
            <person name="Chapman J."/>
            <person name="Prochnik S."/>
            <person name="Shu S."/>
            <person name="Rokhsar D."/>
            <person name="Schmutz J."/>
            <person name="Weigel D."/>
            <person name="Wright S.I."/>
        </authorList>
    </citation>
    <scope>NUCLEOTIDE SEQUENCE [LARGE SCALE GENOMIC DNA]</scope>
    <source>
        <strain evidence="8">cv. Monte Gargano</strain>
    </source>
</reference>
<dbReference type="STRING" id="81985.R0I8G9"/>
<keyword evidence="2" id="KW-0805">Transcription regulation</keyword>
<evidence type="ECO:0000313" key="7">
    <source>
        <dbReference type="EMBL" id="EOA32813.1"/>
    </source>
</evidence>
<keyword evidence="3" id="KW-0238">DNA-binding</keyword>
<gene>
    <name evidence="7" type="ORF">CARUB_v10016124mg</name>
</gene>
<feature type="domain" description="TF-B3" evidence="6">
    <location>
        <begin position="13"/>
        <end position="47"/>
    </location>
</feature>
<dbReference type="InterPro" id="IPR015300">
    <property type="entry name" value="DNA-bd_pseudobarrel_sf"/>
</dbReference>
<keyword evidence="8" id="KW-1185">Reference proteome</keyword>
<dbReference type="EMBL" id="KB870807">
    <property type="protein sequence ID" value="EOA32813.1"/>
    <property type="molecule type" value="Genomic_DNA"/>
</dbReference>
<dbReference type="PANTHER" id="PTHR31920">
    <property type="entry name" value="B3 DOMAIN-CONTAINING"/>
    <property type="match status" value="1"/>
</dbReference>
<dbReference type="GO" id="GO:0005634">
    <property type="term" value="C:nucleus"/>
    <property type="evidence" value="ECO:0007669"/>
    <property type="project" value="UniProtKB-SubCell"/>
</dbReference>
<comment type="subcellular location">
    <subcellularLocation>
        <location evidence="1">Nucleus</location>
    </subcellularLocation>
</comment>
<evidence type="ECO:0000256" key="2">
    <source>
        <dbReference type="ARBA" id="ARBA00023015"/>
    </source>
</evidence>
<accession>R0I8G9</accession>
<dbReference type="PANTHER" id="PTHR31920:SF122">
    <property type="entry name" value="B3 DOMAIN-CONTAINING PROTEIN REM23"/>
    <property type="match status" value="1"/>
</dbReference>
<evidence type="ECO:0000256" key="3">
    <source>
        <dbReference type="ARBA" id="ARBA00023125"/>
    </source>
</evidence>
<evidence type="ECO:0000313" key="8">
    <source>
        <dbReference type="Proteomes" id="UP000029121"/>
    </source>
</evidence>